<proteinExistence type="inferred from homology"/>
<feature type="transmembrane region" description="Helical" evidence="10">
    <location>
        <begin position="65"/>
        <end position="84"/>
    </location>
</feature>
<evidence type="ECO:0000256" key="9">
    <source>
        <dbReference type="SAM" id="MobiDB-lite"/>
    </source>
</evidence>
<dbReference type="InterPro" id="IPR016482">
    <property type="entry name" value="SecG/Sec61-beta/Sbh"/>
</dbReference>
<dbReference type="PANTHER" id="PTHR46671:SF7">
    <property type="entry name" value="CORE-2_I-BRANCHING ENZYME"/>
    <property type="match status" value="1"/>
</dbReference>
<evidence type="ECO:0000256" key="6">
    <source>
        <dbReference type="ARBA" id="ARBA00023010"/>
    </source>
</evidence>
<name>A0AA36CBD5_9BILA</name>
<reference evidence="11" key="1">
    <citation type="submission" date="2023-06" db="EMBL/GenBank/DDBJ databases">
        <authorList>
            <person name="Delattre M."/>
        </authorList>
    </citation>
    <scope>NUCLEOTIDE SEQUENCE</scope>
    <source>
        <strain evidence="11">AF72</strain>
    </source>
</reference>
<protein>
    <recommendedName>
        <fullName evidence="13">Protein transport protein Sec61 subunit beta</fullName>
    </recommendedName>
</protein>
<evidence type="ECO:0000256" key="3">
    <source>
        <dbReference type="ARBA" id="ARBA00022692"/>
    </source>
</evidence>
<keyword evidence="2" id="KW-0813">Transport</keyword>
<sequence>MADAGRSPRQTRASAAGGTQLRQRKAATGSGARARTAGPAAGAGANGGLWRFYTEDSTGLKIGPVPVLVMSLVFIACVFVLHIWGKRGPRYSSGGCFISSSAGSCASGFERIDHSLDWNVKNLRLFPEKDPRNKVPLNFMQSFVQASLHRKTVKWIVDEVKMDKMLAQFNTKKYGGDEYWLGTLHGTPELGMPGAVKQCSAGVKLGRPLSRADTWNPYFMPIRCKSHYMKHSICVLGVENLSELRESIHYSANKVQPSFDWAVASCMAEHLFNAQHHAHERLSEKRRHKYEQLRIVRCHQMQKHEKSAIGQEFRM</sequence>
<accession>A0AA36CBD5</accession>
<evidence type="ECO:0000256" key="10">
    <source>
        <dbReference type="SAM" id="Phobius"/>
    </source>
</evidence>
<evidence type="ECO:0000313" key="11">
    <source>
        <dbReference type="EMBL" id="CAJ0565397.1"/>
    </source>
</evidence>
<keyword evidence="4" id="KW-0653">Protein transport</keyword>
<keyword evidence="7 10" id="KW-0472">Membrane</keyword>
<feature type="compositionally biased region" description="Low complexity" evidence="9">
    <location>
        <begin position="26"/>
        <end position="41"/>
    </location>
</feature>
<comment type="caution">
    <text evidence="11">The sequence shown here is derived from an EMBL/GenBank/DDBJ whole genome shotgun (WGS) entry which is preliminary data.</text>
</comment>
<dbReference type="Proteomes" id="UP001177023">
    <property type="component" value="Unassembled WGS sequence"/>
</dbReference>
<evidence type="ECO:0008006" key="13">
    <source>
        <dbReference type="Google" id="ProtNLM"/>
    </source>
</evidence>
<comment type="similarity">
    <text evidence="1">Belongs to the SEC61-beta family.</text>
</comment>
<evidence type="ECO:0000256" key="5">
    <source>
        <dbReference type="ARBA" id="ARBA00022989"/>
    </source>
</evidence>
<evidence type="ECO:0000256" key="7">
    <source>
        <dbReference type="ARBA" id="ARBA00023136"/>
    </source>
</evidence>
<feature type="region of interest" description="Disordered" evidence="9">
    <location>
        <begin position="1"/>
        <end position="41"/>
    </location>
</feature>
<evidence type="ECO:0000256" key="2">
    <source>
        <dbReference type="ARBA" id="ARBA00022448"/>
    </source>
</evidence>
<dbReference type="EMBL" id="CATQJA010001034">
    <property type="protein sequence ID" value="CAJ0565397.1"/>
    <property type="molecule type" value="Genomic_DNA"/>
</dbReference>
<organism evidence="11 12">
    <name type="scientific">Mesorhabditis spiculigera</name>
    <dbReference type="NCBI Taxonomy" id="96644"/>
    <lineage>
        <taxon>Eukaryota</taxon>
        <taxon>Metazoa</taxon>
        <taxon>Ecdysozoa</taxon>
        <taxon>Nematoda</taxon>
        <taxon>Chromadorea</taxon>
        <taxon>Rhabditida</taxon>
        <taxon>Rhabditina</taxon>
        <taxon>Rhabditomorpha</taxon>
        <taxon>Rhabditoidea</taxon>
        <taxon>Rhabditidae</taxon>
        <taxon>Mesorhabditinae</taxon>
        <taxon>Mesorhabditis</taxon>
    </lineage>
</organism>
<dbReference type="GO" id="GO:0012505">
    <property type="term" value="C:endomembrane system"/>
    <property type="evidence" value="ECO:0007669"/>
    <property type="project" value="UniProtKB-SubCell"/>
</dbReference>
<feature type="non-terminal residue" evidence="11">
    <location>
        <position position="315"/>
    </location>
</feature>
<keyword evidence="5 10" id="KW-1133">Transmembrane helix</keyword>
<evidence type="ECO:0000256" key="1">
    <source>
        <dbReference type="ARBA" id="ARBA00006103"/>
    </source>
</evidence>
<evidence type="ECO:0000256" key="4">
    <source>
        <dbReference type="ARBA" id="ARBA00022927"/>
    </source>
</evidence>
<keyword evidence="6" id="KW-0811">Translocation</keyword>
<keyword evidence="12" id="KW-1185">Reference proteome</keyword>
<dbReference type="Pfam" id="PF03911">
    <property type="entry name" value="Sec61_beta"/>
    <property type="match status" value="1"/>
</dbReference>
<keyword evidence="3 10" id="KW-0812">Transmembrane</keyword>
<dbReference type="GO" id="GO:0015031">
    <property type="term" value="P:protein transport"/>
    <property type="evidence" value="ECO:0007669"/>
    <property type="project" value="UniProtKB-KW"/>
</dbReference>
<comment type="subcellular location">
    <subcellularLocation>
        <location evidence="8">Endomembrane system</location>
        <topology evidence="8">Single-pass membrane protein</topology>
    </subcellularLocation>
</comment>
<evidence type="ECO:0000256" key="8">
    <source>
        <dbReference type="ARBA" id="ARBA00037847"/>
    </source>
</evidence>
<dbReference type="AlphaFoldDB" id="A0AA36CBD5"/>
<gene>
    <name evidence="11" type="ORF">MSPICULIGERA_LOCUS4038</name>
</gene>
<evidence type="ECO:0000313" key="12">
    <source>
        <dbReference type="Proteomes" id="UP001177023"/>
    </source>
</evidence>
<dbReference type="PANTHER" id="PTHR46671">
    <property type="entry name" value="PROTEIN CBG11221"/>
    <property type="match status" value="1"/>
</dbReference>